<evidence type="ECO:0000256" key="6">
    <source>
        <dbReference type="SAM" id="Phobius"/>
    </source>
</evidence>
<evidence type="ECO:0000256" key="3">
    <source>
        <dbReference type="ARBA" id="ARBA00022692"/>
    </source>
</evidence>
<dbReference type="EMBL" id="LDOT01000023">
    <property type="protein sequence ID" value="KLV04169.1"/>
    <property type="molecule type" value="Genomic_DNA"/>
</dbReference>
<evidence type="ECO:0000313" key="8">
    <source>
        <dbReference type="EMBL" id="KLV04169.1"/>
    </source>
</evidence>
<dbReference type="AlphaFoldDB" id="A0A0J1GXJ9"/>
<feature type="domain" description="Type II secretion system protein GspF" evidence="7">
    <location>
        <begin position="151"/>
        <end position="278"/>
    </location>
</feature>
<dbReference type="Proteomes" id="UP000036097">
    <property type="component" value="Unassembled WGS sequence"/>
</dbReference>
<comment type="caution">
    <text evidence="8">The sequence shown here is derived from an EMBL/GenBank/DDBJ whole genome shotgun (WGS) entry which is preliminary data.</text>
</comment>
<reference evidence="8 9" key="1">
    <citation type="submission" date="2015-05" db="EMBL/GenBank/DDBJ databases">
        <title>Photobacterium galathea sp. nov.</title>
        <authorList>
            <person name="Machado H."/>
            <person name="Gram L."/>
        </authorList>
    </citation>
    <scope>NUCLEOTIDE SEQUENCE [LARGE SCALE GENOMIC DNA]</scope>
    <source>
        <strain evidence="8 9">CGMCC 1.12159</strain>
    </source>
</reference>
<keyword evidence="3 6" id="KW-0812">Transmembrane</keyword>
<comment type="subcellular location">
    <subcellularLocation>
        <location evidence="1">Cell membrane</location>
        <topology evidence="1">Multi-pass membrane protein</topology>
    </subcellularLocation>
</comment>
<protein>
    <submittedName>
        <fullName evidence="8">Biotin synthase</fullName>
    </submittedName>
</protein>
<dbReference type="PATRIC" id="fig|1195763.3.peg.3476"/>
<sequence>MAVGSECEVVAIFISIILFAVVFAILFTRHYKSRRAKANARVYFNMHRESMIERLNIMLVRFGQKYRKELEQKLIDAGIYNTNFAKYYFPIKMSVIGMVSISIVMSDFSSSNKLVIGMLCMIAIIVIPDMVLAARKAALIRKTSQQLPYMLDMMSVCVQTGMTIEASLVYLGAELESFDKDLCFQIRKTSDSARLYGLEKALNDLSERIPTSEVRSFVLTLIQNLQYGTSIANVLSDLSEDMRKMEVLTIEEKIGKLSAKMSIPLILFIMFPIVILILAPGIMQMSLDIG</sequence>
<keyword evidence="4 6" id="KW-1133">Transmembrane helix</keyword>
<gene>
    <name evidence="8" type="ORF">ABT56_16310</name>
</gene>
<accession>A0A0J1GXJ9</accession>
<dbReference type="GO" id="GO:0005886">
    <property type="term" value="C:plasma membrane"/>
    <property type="evidence" value="ECO:0007669"/>
    <property type="project" value="UniProtKB-SubCell"/>
</dbReference>
<evidence type="ECO:0000256" key="2">
    <source>
        <dbReference type="ARBA" id="ARBA00022475"/>
    </source>
</evidence>
<dbReference type="PANTHER" id="PTHR35007">
    <property type="entry name" value="INTEGRAL MEMBRANE PROTEIN-RELATED"/>
    <property type="match status" value="1"/>
</dbReference>
<keyword evidence="9" id="KW-1185">Reference proteome</keyword>
<evidence type="ECO:0000256" key="5">
    <source>
        <dbReference type="ARBA" id="ARBA00023136"/>
    </source>
</evidence>
<evidence type="ECO:0000256" key="1">
    <source>
        <dbReference type="ARBA" id="ARBA00004651"/>
    </source>
</evidence>
<keyword evidence="5 6" id="KW-0472">Membrane</keyword>
<proteinExistence type="predicted"/>
<dbReference type="InterPro" id="IPR018076">
    <property type="entry name" value="T2SS_GspF_dom"/>
</dbReference>
<evidence type="ECO:0000313" key="9">
    <source>
        <dbReference type="Proteomes" id="UP000036097"/>
    </source>
</evidence>
<dbReference type="Pfam" id="PF00482">
    <property type="entry name" value="T2SSF"/>
    <property type="match status" value="1"/>
</dbReference>
<evidence type="ECO:0000259" key="7">
    <source>
        <dbReference type="Pfam" id="PF00482"/>
    </source>
</evidence>
<feature type="transmembrane region" description="Helical" evidence="6">
    <location>
        <begin position="114"/>
        <end position="134"/>
    </location>
</feature>
<dbReference type="PANTHER" id="PTHR35007:SF2">
    <property type="entry name" value="PILUS ASSEMBLE PROTEIN"/>
    <property type="match status" value="1"/>
</dbReference>
<keyword evidence="2" id="KW-1003">Cell membrane</keyword>
<evidence type="ECO:0000256" key="4">
    <source>
        <dbReference type="ARBA" id="ARBA00022989"/>
    </source>
</evidence>
<feature type="transmembrane region" description="Helical" evidence="6">
    <location>
        <begin position="12"/>
        <end position="31"/>
    </location>
</feature>
<feature type="transmembrane region" description="Helical" evidence="6">
    <location>
        <begin position="87"/>
        <end position="108"/>
    </location>
</feature>
<dbReference type="STRING" id="1195763.ABT56_16310"/>
<feature type="transmembrane region" description="Helical" evidence="6">
    <location>
        <begin position="263"/>
        <end position="283"/>
    </location>
</feature>
<organism evidence="8 9">
    <name type="scientific">Photobacterium aquae</name>
    <dbReference type="NCBI Taxonomy" id="1195763"/>
    <lineage>
        <taxon>Bacteria</taxon>
        <taxon>Pseudomonadati</taxon>
        <taxon>Pseudomonadota</taxon>
        <taxon>Gammaproteobacteria</taxon>
        <taxon>Vibrionales</taxon>
        <taxon>Vibrionaceae</taxon>
        <taxon>Photobacterium</taxon>
    </lineage>
</organism>
<name>A0A0J1GXJ9_9GAMM</name>